<keyword evidence="2" id="KW-1185">Reference proteome</keyword>
<sequence>MDSDQEEGEAHKSTEDKMNSDQEEGEAHKSTEDKMNSDQEEGEAHQMKEAVIGDRPKKRVHQDGDNRQNIEMGSVSKEIESNKHLEDIDNTCKKYIMDYESLDDSDNDPDYNTDADDDETSDTTDSEKEDKINNNRKIIKPKRKNEYREKAKQLEQKQKSSNKICFDVISGSESDTSEIFGVQGIIERSLHVLNTDKCIDPEVTDQKQDNGTSEEKSVDLSDSDADELSVNEDEIVRDINCPGIFVKKILRSESTKLGKKKKCSPQDADDEEELGTPSNAIKLSHNIRRLASAKLAFAIKQGNEPKRRESKDFLTLIKLEWTTKLARVTLETRKFNSKKPLPLPQDVLKLANFNKEELEKLDLNDASYPNYRKVVTLTETRLILYNRRRCGELQAMQ</sequence>
<gene>
    <name evidence="3" type="primary">LOC106810845</name>
</gene>
<feature type="region of interest" description="Disordered" evidence="1">
    <location>
        <begin position="201"/>
        <end position="227"/>
    </location>
</feature>
<proteinExistence type="predicted"/>
<feature type="compositionally biased region" description="Basic and acidic residues" evidence="1">
    <location>
        <begin position="144"/>
        <end position="158"/>
    </location>
</feature>
<feature type="compositionally biased region" description="Acidic residues" evidence="1">
    <location>
        <begin position="100"/>
        <end position="124"/>
    </location>
</feature>
<feature type="compositionally biased region" description="Basic and acidic residues" evidence="1">
    <location>
        <begin position="8"/>
        <end position="68"/>
    </location>
</feature>
<evidence type="ECO:0000313" key="2">
    <source>
        <dbReference type="Proteomes" id="UP000695022"/>
    </source>
</evidence>
<feature type="region of interest" description="Disordered" evidence="1">
    <location>
        <begin position="100"/>
        <end position="160"/>
    </location>
</feature>
<dbReference type="PANTHER" id="PTHR33480">
    <property type="entry name" value="SET DOMAIN-CONTAINING PROTEIN-RELATED"/>
    <property type="match status" value="1"/>
</dbReference>
<feature type="region of interest" description="Disordered" evidence="1">
    <location>
        <begin position="258"/>
        <end position="277"/>
    </location>
</feature>
<dbReference type="RefSeq" id="XP_014669798.1">
    <property type="nucleotide sequence ID" value="XM_014814312.1"/>
</dbReference>
<organism evidence="2 3">
    <name type="scientific">Priapulus caudatus</name>
    <name type="common">Priapulid worm</name>
    <dbReference type="NCBI Taxonomy" id="37621"/>
    <lineage>
        <taxon>Eukaryota</taxon>
        <taxon>Metazoa</taxon>
        <taxon>Ecdysozoa</taxon>
        <taxon>Scalidophora</taxon>
        <taxon>Priapulida</taxon>
        <taxon>Priapulimorpha</taxon>
        <taxon>Priapulimorphida</taxon>
        <taxon>Priapulidae</taxon>
        <taxon>Priapulus</taxon>
    </lineage>
</organism>
<accession>A0ABM1EC77</accession>
<reference evidence="3" key="1">
    <citation type="submission" date="2025-08" db="UniProtKB">
        <authorList>
            <consortium name="RefSeq"/>
        </authorList>
    </citation>
    <scope>IDENTIFICATION</scope>
</reference>
<name>A0ABM1EC77_PRICU</name>
<feature type="compositionally biased region" description="Basic and acidic residues" evidence="1">
    <location>
        <begin position="201"/>
        <end position="219"/>
    </location>
</feature>
<feature type="region of interest" description="Disordered" evidence="1">
    <location>
        <begin position="1"/>
        <end position="87"/>
    </location>
</feature>
<evidence type="ECO:0000313" key="3">
    <source>
        <dbReference type="RefSeq" id="XP_014669798.1"/>
    </source>
</evidence>
<protein>
    <submittedName>
        <fullName evidence="3">Protein starmaker-like</fullName>
    </submittedName>
</protein>
<dbReference type="GeneID" id="106810845"/>
<dbReference type="PANTHER" id="PTHR33480:SF1">
    <property type="entry name" value="TYR RECOMBINASE DOMAIN-CONTAINING PROTEIN"/>
    <property type="match status" value="1"/>
</dbReference>
<feature type="compositionally biased region" description="Basic and acidic residues" evidence="1">
    <location>
        <begin position="77"/>
        <end position="87"/>
    </location>
</feature>
<evidence type="ECO:0000256" key="1">
    <source>
        <dbReference type="SAM" id="MobiDB-lite"/>
    </source>
</evidence>
<dbReference type="Proteomes" id="UP000695022">
    <property type="component" value="Unplaced"/>
</dbReference>